<dbReference type="InterPro" id="IPR028889">
    <property type="entry name" value="USP"/>
</dbReference>
<dbReference type="Gene3D" id="3.90.70.10">
    <property type="entry name" value="Cysteine proteinases"/>
    <property type="match status" value="1"/>
</dbReference>
<evidence type="ECO:0000256" key="1">
    <source>
        <dbReference type="ARBA" id="ARBA00000707"/>
    </source>
</evidence>
<sequence length="2923" mass="333453">MCDACSDFLQLLISYEARVCRDINDQPTLTTRDIDIVFVYVQTWPARQCMCCYRDPKNLERFSYVTQGLIYIAASHLKTLADKGSETDSSKEDNNDKQEKKEKPQEEVKRKYGTYKHTIQAKLDELTQQEMQNLNLFCDLHDSEIPIYLLKNVSWFCKMGGLLAMTTCFTQLSPEMLPVSTAHAMISIVCNLKLWMNYKSMVSMLVPLRSCVLRYMCKLSDQDLRTPTIKSMADFMWNAIKDPLDSPVAFDVDGLDLAFKYFTSSTLTMRLAGITQINNQIGVLAEICVGESLPEAEAAPRHMADWLINNNIISHIFGPNLHVEVIKQSHIILNFLAMEGRITCEHMDIIWAAAQLKHCSKPIHDLLPGLVKHLAAAPTLHLYNLLTKLEPKDHTEQTLYLASALTKAVWSRGGGAPEIGLINAAASNAGITLHKCATSSENSVSLDPSNSEEEHGESSGQSDSHKSDSEELDGVEIDEEEASRVIMDNNGPPPCKLARKQVIERVHCEGSSTDTEIDDGVEAIASSTSQDEADAEEAPSKLRKRRKLLRKTRVKRQKVKDNCFRNIKSTVYLEESSSCSELGKEPVTLEGHEGGSCANFLTLHTRTGHILEMLSGEEAEVEGDAEGSYSSRMSNKSEKNMADFDGEDSVCEEELARLTDHANINLHVLARSPEKSPIRVDHRLPSCFKADNVCQPGKTLLWDLLQDDKICQLGEGLALEAEKTLCNLICYTPDKEIRMKFIEGCLNNLANNVSVVVSLRMLPKLLTSFRGLDMHHVTHWADRQHHMMTHFFNNLKTYTANPSRSLPLYTHQMQVQVRLHFLSAVFSPIVSPNTFKLSIEQVDILWECLANDPECADELFSWLLSQTKTTELHALKIDALRRLYTHHLPSLPPEKFSMICLSLFQQLCSLNNLLTTNSEGDGGKENQNVGMDHMWKIALRACNTDVSMAAIQYINSYYMGQNLQHESQFVSQCMTNLKAASDDLTSNTLGMEESSLLCVQRALLLMKTHIETFRRRYAYHLRKWALEGKGIGSHSAALGDRSSTPIRLIVQSADLRAEIVKWCEGLQQMKNDENDGNKNSHKADTWIRIITQGQELTIDCDEKTLAEMGFKDNQMVYISVGMSRNMKKRECLDTPSLQPAPPRESLPTLLLLQPNYFEQLFSLMHNLSSMKIHIKGRRQLPHTKAQVLSRRVWDILSLMPTSPKLLQGFKHLNIPLSEILDPSSAQKLMYSLYIVESLIVKTCQSKYPEEEEKEEPWVRKFVQHGGLSHLFDIFMSGVLQRDGGDGSDWQQDCLASLLKVLCHLGVDHLPQESRSSRNDKIIIPNLNEAMLSLIDVKTAMSQLTSILEEASMPKDPNHYKTGFWGRAQVIHYATALLVSWLHCREEARLELFQSPNFSEWLRRLVLEDPEPAVRREVCSAIYRLCLGVSANGEPMGSTLVAPMLSQLLLYLEKAESMQPQKIEIMQAPEEGKEPYGPACRDYFWLVSRLVDSLQEDLVKESLEDPQNCLIDINGLAHKISQSILSRDYLEIRHRTTGKGGQELLVEVFNFLFALPNSKLRHVPKCKSPRSRTAAFDLLVELVKGSPENYAVLHEKLLKQHQPGPNSPYPWDYWPHEDGRSECGYVGLTNLGATCYMASCMQHLYMMPQARASILAANTVDAKHEPTLKELQRMFAYLLESERKAYNPRSFCKVYTMDHQPLNTAEQKDMAEFFIDLVSKLEEMTPTLKEVIKKLFCGVISNNVVSLDCDHVSRTLEEFYTVRCQVADMRNLYESLDEVTVKDTLEGDNMYTCSQCGKKVRAEKRACFKKLPHILCFNTMRYTFNMLTMLKEKVNTHFFFPFEAKYGWILKPFDPNQIAAECFGGEMTSKTYDSVTDKFMDFSFEKTNSAYMLFYERCPLNSSENSESSSTTLESGDSILNTPTHQSPTMTFELSKELEDWIWQDNMHFIQDKNIFEHTYFNFMWQICGYIPQTILPNQPDITQKATQLSTSFFIETFIHAKEKPTMVQWVELVTKQFNACQEACVWFLEHMVQDTWWPVQVLLKCPNQMVRQMFQRLCIHVIQRLKQSHSSLYLHVDSDDSENSKDEQKPVEPAKIGNASCVTKFIKTLLSLMEQGAKAHLKHLTEYFGFLYEFSKMGEDESKFLLAVGAINTMVHFYLGQKVNDFVDVSEGEEEEEVVALPTDKYKPASLDKMITLVASLVEKSRDSNMKLQLSEKDYSAVAGGKGFAFLYQQIKDNINLQQTKNLVHSLCRGNSQLAQAIICMISQAISRHSESCQPFFKLLTLLTENTSQSSSGSSSQPCFTQLVLQKVWDAAECCPYSALDWLALQVTRNRLVHSWVLNSMDSWLEHFLIAHSNQRVRNTAGYLLVSLVPSNPFRQGFRATHRLNREPQLSTEAQAVLHQIYIALLRLLSTAKHYTDMQQHGTMKLTTYFALLMYCCISRTEKLMFGQYFLQLWHLFHPKLSEPSIPAYHNKQALLAFWNHVCTDCPENVQLMLQNAHVTKNIAFNYILADHDDQEIVMYNRAMLPAYYGLLRMMCQQSRVFTRNLSLHQNLQWAFKNITPHPTQYPQAVEELFKLMQLMVMKHPDATESEQRDIYTFRKTTLMTYLQCLDGRTSWGTLISAFRILLESNDDKLYVVYNGGLQIVFESFQNLHVMLHEATACHVCGDMLDILTIMQDLMQCIRMYRDNKDARGILLATKDWLEVLRKLATLLNTYNPPEMRSLCIDVLKEYIVIMTPEAMQILVPLLSHCHSAFQDSQDAVPLGPYFPRRGHSLPVISSKGIARPLRPMVQMTVPHNQLECSRSIDPEYDLALDKFYAPYHEFIDMMFRLAVNNDSVPEVLVNLSAVVGFEAVPLHSTYFPKLWLDILKAQHIDRKYINMLVSCNYFVDYVDAVLLDERSALTVDIIYEFLTAFFPKVK</sequence>
<dbReference type="EMBL" id="JAPWTJ010002125">
    <property type="protein sequence ID" value="KAJ8967820.1"/>
    <property type="molecule type" value="Genomic_DNA"/>
</dbReference>
<comment type="similarity">
    <text evidence="2">Belongs to the peptidase C19 family.</text>
</comment>
<evidence type="ECO:0000313" key="11">
    <source>
        <dbReference type="Proteomes" id="UP001162164"/>
    </source>
</evidence>
<accession>A0ABQ9IWL6</accession>
<dbReference type="Pfam" id="PF25010">
    <property type="entry name" value="ARM_UBP24_USP9X-Y"/>
    <property type="match status" value="1"/>
</dbReference>
<dbReference type="InterPro" id="IPR056850">
    <property type="entry name" value="ARM_UBP34_24_USP9X_Y"/>
</dbReference>
<feature type="region of interest" description="Disordered" evidence="8">
    <location>
        <begin position="441"/>
        <end position="493"/>
    </location>
</feature>
<feature type="compositionally biased region" description="Low complexity" evidence="8">
    <location>
        <begin position="1902"/>
        <end position="1914"/>
    </location>
</feature>
<evidence type="ECO:0000256" key="2">
    <source>
        <dbReference type="ARBA" id="ARBA00009085"/>
    </source>
</evidence>
<proteinExistence type="inferred from homology"/>
<reference evidence="10" key="1">
    <citation type="journal article" date="2023" name="Insect Mol. Biol.">
        <title>Genome sequencing provides insights into the evolution of gene families encoding plant cell wall-degrading enzymes in longhorned beetles.</title>
        <authorList>
            <person name="Shin N.R."/>
            <person name="Okamura Y."/>
            <person name="Kirsch R."/>
            <person name="Pauchet Y."/>
        </authorList>
    </citation>
    <scope>NUCLEOTIDE SEQUENCE</scope>
    <source>
        <strain evidence="10">MMC_N1</strain>
    </source>
</reference>
<protein>
    <recommendedName>
        <fullName evidence="3">ubiquitinyl hydrolase 1</fullName>
        <ecNumber evidence="3">3.4.19.12</ecNumber>
    </recommendedName>
</protein>
<evidence type="ECO:0000256" key="8">
    <source>
        <dbReference type="SAM" id="MobiDB-lite"/>
    </source>
</evidence>
<evidence type="ECO:0000256" key="3">
    <source>
        <dbReference type="ARBA" id="ARBA00012759"/>
    </source>
</evidence>
<keyword evidence="11" id="KW-1185">Reference proteome</keyword>
<dbReference type="Pfam" id="PF00443">
    <property type="entry name" value="UCH"/>
    <property type="match status" value="1"/>
</dbReference>
<name>A0ABQ9IWL6_9CUCU</name>
<dbReference type="Pfam" id="PF12030">
    <property type="entry name" value="DUF3517"/>
    <property type="match status" value="1"/>
</dbReference>
<dbReference type="InterPro" id="IPR021905">
    <property type="entry name" value="DUF3517"/>
</dbReference>
<dbReference type="InterPro" id="IPR016024">
    <property type="entry name" value="ARM-type_fold"/>
</dbReference>
<feature type="domain" description="USP" evidence="9">
    <location>
        <begin position="1625"/>
        <end position="1897"/>
    </location>
</feature>
<feature type="region of interest" description="Disordered" evidence="8">
    <location>
        <begin position="619"/>
        <end position="643"/>
    </location>
</feature>
<dbReference type="EC" id="3.4.19.12" evidence="3"/>
<dbReference type="InterPro" id="IPR001394">
    <property type="entry name" value="Peptidase_C19_UCH"/>
</dbReference>
<dbReference type="SUPFAM" id="SSF54001">
    <property type="entry name" value="Cysteine proteinases"/>
    <property type="match status" value="1"/>
</dbReference>
<dbReference type="InterPro" id="IPR050164">
    <property type="entry name" value="Peptidase_C19"/>
</dbReference>
<dbReference type="SUPFAM" id="SSF48371">
    <property type="entry name" value="ARM repeat"/>
    <property type="match status" value="2"/>
</dbReference>
<dbReference type="PANTHER" id="PTHR24006:SF827">
    <property type="entry name" value="UBIQUITIN CARBOXYL-TERMINAL HYDROLASE 34"/>
    <property type="match status" value="1"/>
</dbReference>
<gene>
    <name evidence="10" type="ORF">NQ317_011904</name>
</gene>
<dbReference type="PANTHER" id="PTHR24006">
    <property type="entry name" value="UBIQUITIN CARBOXYL-TERMINAL HYDROLASE"/>
    <property type="match status" value="1"/>
</dbReference>
<evidence type="ECO:0000256" key="7">
    <source>
        <dbReference type="ARBA" id="ARBA00022807"/>
    </source>
</evidence>
<evidence type="ECO:0000313" key="10">
    <source>
        <dbReference type="EMBL" id="KAJ8967820.1"/>
    </source>
</evidence>
<feature type="region of interest" description="Disordered" evidence="8">
    <location>
        <begin position="83"/>
        <end position="109"/>
    </location>
</feature>
<comment type="catalytic activity">
    <reaction evidence="1">
        <text>Thiol-dependent hydrolysis of ester, thioester, amide, peptide and isopeptide bonds formed by the C-terminal Gly of ubiquitin (a 76-residue protein attached to proteins as an intracellular targeting signal).</text>
        <dbReference type="EC" id="3.4.19.12"/>
    </reaction>
</comment>
<feature type="region of interest" description="Disordered" evidence="8">
    <location>
        <begin position="1902"/>
        <end position="1924"/>
    </location>
</feature>
<evidence type="ECO:0000259" key="9">
    <source>
        <dbReference type="PROSITE" id="PS50235"/>
    </source>
</evidence>
<keyword evidence="5" id="KW-0833">Ubl conjugation pathway</keyword>
<comment type="caution">
    <text evidence="10">The sequence shown here is derived from an EMBL/GenBank/DDBJ whole genome shotgun (WGS) entry which is preliminary data.</text>
</comment>
<dbReference type="PROSITE" id="PS50235">
    <property type="entry name" value="USP_3"/>
    <property type="match status" value="1"/>
</dbReference>
<dbReference type="PROSITE" id="PS00972">
    <property type="entry name" value="USP_1"/>
    <property type="match status" value="1"/>
</dbReference>
<evidence type="ECO:0000256" key="6">
    <source>
        <dbReference type="ARBA" id="ARBA00022801"/>
    </source>
</evidence>
<feature type="compositionally biased region" description="Acidic residues" evidence="8">
    <location>
        <begin position="470"/>
        <end position="481"/>
    </location>
</feature>
<evidence type="ECO:0000256" key="4">
    <source>
        <dbReference type="ARBA" id="ARBA00022670"/>
    </source>
</evidence>
<organism evidence="10 11">
    <name type="scientific">Molorchus minor</name>
    <dbReference type="NCBI Taxonomy" id="1323400"/>
    <lineage>
        <taxon>Eukaryota</taxon>
        <taxon>Metazoa</taxon>
        <taxon>Ecdysozoa</taxon>
        <taxon>Arthropoda</taxon>
        <taxon>Hexapoda</taxon>
        <taxon>Insecta</taxon>
        <taxon>Pterygota</taxon>
        <taxon>Neoptera</taxon>
        <taxon>Endopterygota</taxon>
        <taxon>Coleoptera</taxon>
        <taxon>Polyphaga</taxon>
        <taxon>Cucujiformia</taxon>
        <taxon>Chrysomeloidea</taxon>
        <taxon>Cerambycidae</taxon>
        <taxon>Lamiinae</taxon>
        <taxon>Monochamini</taxon>
        <taxon>Molorchus</taxon>
    </lineage>
</organism>
<dbReference type="Proteomes" id="UP001162164">
    <property type="component" value="Unassembled WGS sequence"/>
</dbReference>
<dbReference type="InterPro" id="IPR038765">
    <property type="entry name" value="Papain-like_cys_pep_sf"/>
</dbReference>
<keyword evidence="6" id="KW-0378">Hydrolase</keyword>
<keyword evidence="4" id="KW-0645">Protease</keyword>
<dbReference type="InterPro" id="IPR018200">
    <property type="entry name" value="USP_CS"/>
</dbReference>
<feature type="compositionally biased region" description="Basic and acidic residues" evidence="8">
    <location>
        <begin position="452"/>
        <end position="469"/>
    </location>
</feature>
<keyword evidence="7" id="KW-0788">Thiol protease</keyword>
<evidence type="ECO:0000256" key="5">
    <source>
        <dbReference type="ARBA" id="ARBA00022786"/>
    </source>
</evidence>